<evidence type="ECO:0000313" key="3">
    <source>
        <dbReference type="Proteomes" id="UP001296993"/>
    </source>
</evidence>
<name>A0ABS4XJS3_9MICC</name>
<proteinExistence type="predicted"/>
<accession>A0ABS4XJS3</accession>
<dbReference type="EMBL" id="JAGIOF010000001">
    <property type="protein sequence ID" value="MBP2387939.1"/>
    <property type="molecule type" value="Genomic_DNA"/>
</dbReference>
<gene>
    <name evidence="2" type="ORF">JOF47_003450</name>
</gene>
<organism evidence="2 3">
    <name type="scientific">Paeniglutamicibacter kerguelensis</name>
    <dbReference type="NCBI Taxonomy" id="254788"/>
    <lineage>
        <taxon>Bacteria</taxon>
        <taxon>Bacillati</taxon>
        <taxon>Actinomycetota</taxon>
        <taxon>Actinomycetes</taxon>
        <taxon>Micrococcales</taxon>
        <taxon>Micrococcaceae</taxon>
        <taxon>Paeniglutamicibacter</taxon>
    </lineage>
</organism>
<dbReference type="RefSeq" id="WP_210000602.1">
    <property type="nucleotide sequence ID" value="NZ_BAAAJY010000001.1"/>
</dbReference>
<keyword evidence="3" id="KW-1185">Reference proteome</keyword>
<sequence>MAEPTSLDRDGDRPTWEAPTPPGGWGSPWPQCLELARALPASKWTLVGGLMVQLHAAVAGMDVTRPTSDVDIILHVETGSVTAGELTETLRTLGYSLQASIDGDAPAHRFVRGTEQIDVMVADHGVAKPPLFLGRREVFRVPAGTQALQRTVYCSIDTGEGAVRVSIPNTLGALVLKGAAYREDSRDGRRHLDDAAVLTATLKDPLGLVPELKGSDRSRIITLHRALADPLFPSWLMLEEKDRTHGQDALRILATNPQDFALPTGLPGGLGPNTGH</sequence>
<reference evidence="2 3" key="1">
    <citation type="submission" date="2021-03" db="EMBL/GenBank/DDBJ databases">
        <title>Sequencing the genomes of 1000 actinobacteria strains.</title>
        <authorList>
            <person name="Klenk H.-P."/>
        </authorList>
    </citation>
    <scope>NUCLEOTIDE SEQUENCE [LARGE SCALE GENOMIC DNA]</scope>
    <source>
        <strain evidence="2 3">DSM 15797</strain>
    </source>
</reference>
<comment type="caution">
    <text evidence="2">The sequence shown here is derived from an EMBL/GenBank/DDBJ whole genome shotgun (WGS) entry which is preliminary data.</text>
</comment>
<evidence type="ECO:0000313" key="2">
    <source>
        <dbReference type="EMBL" id="MBP2387939.1"/>
    </source>
</evidence>
<protein>
    <recommendedName>
        <fullName evidence="4">Nucleotidyl transferase AbiEii/AbiGii toxin family protein</fullName>
    </recommendedName>
</protein>
<feature type="compositionally biased region" description="Basic and acidic residues" evidence="1">
    <location>
        <begin position="1"/>
        <end position="15"/>
    </location>
</feature>
<evidence type="ECO:0000256" key="1">
    <source>
        <dbReference type="SAM" id="MobiDB-lite"/>
    </source>
</evidence>
<dbReference type="Proteomes" id="UP001296993">
    <property type="component" value="Unassembled WGS sequence"/>
</dbReference>
<evidence type="ECO:0008006" key="4">
    <source>
        <dbReference type="Google" id="ProtNLM"/>
    </source>
</evidence>
<feature type="region of interest" description="Disordered" evidence="1">
    <location>
        <begin position="1"/>
        <end position="29"/>
    </location>
</feature>